<dbReference type="Proteomes" id="UP001164539">
    <property type="component" value="Chromosome 12"/>
</dbReference>
<evidence type="ECO:0000313" key="2">
    <source>
        <dbReference type="Proteomes" id="UP001164539"/>
    </source>
</evidence>
<accession>A0ACC1X0R5</accession>
<sequence>MENNHYHRNQNPHVLMMAYPLQGHVIPFVNLALKLASYGFTITFINTDSIHQQITKARQPTNADDGEDIFAEARKSDLDIRYTTVSDGFPLLFDRSLNHDQFMEGLLHDFSAHADELVGRLVNSHPEISCLITDTFYVWSSVIANKYNLVSISFWTEPALVLTLYYHLDLLRSHGHFDSADNREDAIDYIPGVRSLKPKDMMSYLQAKDTSTVVHRIIYKAFADVKRVDFIICNTVQELESETISALHEKQPTYAIGPIFPPGFTKGVVATSLWSESECTQWLGNKPRGSVLYASFGSYAHCSKNDIMEIATGLLLSEVSFIWVLRPDIVSSDEHDFLPVGFKENIKDRGLIVTWCSQIDVISHPAIGGFFTHCGWNSILESIWCSLPLLCFPLLTDQFTNRKLVVDDWRIGINLCDKKSITKEEVSDKVNGLMSGKPGDEARKNVKEVRKILENAISSDGSSEKNFTRFIDDVKMKIVKRCGPA</sequence>
<keyword evidence="2" id="KW-1185">Reference proteome</keyword>
<comment type="caution">
    <text evidence="1">The sequence shown here is derived from an EMBL/GenBank/DDBJ whole genome shotgun (WGS) entry which is preliminary data.</text>
</comment>
<proteinExistence type="predicted"/>
<dbReference type="EMBL" id="CM051405">
    <property type="protein sequence ID" value="KAJ4704932.1"/>
    <property type="molecule type" value="Genomic_DNA"/>
</dbReference>
<name>A0ACC1X0R5_MELAZ</name>
<gene>
    <name evidence="1" type="ORF">OWV82_021774</name>
</gene>
<reference evidence="1 2" key="1">
    <citation type="journal article" date="2023" name="Science">
        <title>Complex scaffold remodeling in plant triterpene biosynthesis.</title>
        <authorList>
            <person name="De La Pena R."/>
            <person name="Hodgson H."/>
            <person name="Liu J.C."/>
            <person name="Stephenson M.J."/>
            <person name="Martin A.C."/>
            <person name="Owen C."/>
            <person name="Harkess A."/>
            <person name="Leebens-Mack J."/>
            <person name="Jimenez L.E."/>
            <person name="Osbourn A."/>
            <person name="Sattely E.S."/>
        </authorList>
    </citation>
    <scope>NUCLEOTIDE SEQUENCE [LARGE SCALE GENOMIC DNA]</scope>
    <source>
        <strain evidence="2">cv. JPN11</strain>
        <tissue evidence="1">Leaf</tissue>
    </source>
</reference>
<evidence type="ECO:0000313" key="1">
    <source>
        <dbReference type="EMBL" id="KAJ4704932.1"/>
    </source>
</evidence>
<organism evidence="1 2">
    <name type="scientific">Melia azedarach</name>
    <name type="common">Chinaberry tree</name>
    <dbReference type="NCBI Taxonomy" id="155640"/>
    <lineage>
        <taxon>Eukaryota</taxon>
        <taxon>Viridiplantae</taxon>
        <taxon>Streptophyta</taxon>
        <taxon>Embryophyta</taxon>
        <taxon>Tracheophyta</taxon>
        <taxon>Spermatophyta</taxon>
        <taxon>Magnoliopsida</taxon>
        <taxon>eudicotyledons</taxon>
        <taxon>Gunneridae</taxon>
        <taxon>Pentapetalae</taxon>
        <taxon>rosids</taxon>
        <taxon>malvids</taxon>
        <taxon>Sapindales</taxon>
        <taxon>Meliaceae</taxon>
        <taxon>Melia</taxon>
    </lineage>
</organism>
<protein>
    <submittedName>
        <fullName evidence="1">Glycosyltransferase</fullName>
    </submittedName>
</protein>